<feature type="region of interest" description="Disordered" evidence="1">
    <location>
        <begin position="26"/>
        <end position="209"/>
    </location>
</feature>
<evidence type="ECO:0000313" key="2">
    <source>
        <dbReference type="EMBL" id="QHN73866.1"/>
    </source>
</evidence>
<reference evidence="2" key="1">
    <citation type="journal article" date="2019" name="Viruses">
        <title>Identification of Loci Associated with Enhanced Virulence in Spodoptera litura Nucleopolyhedrovirus Isolates Using Deep Sequencing.</title>
        <authorList>
            <person name="Zwart M.P."/>
            <person name="Ali G."/>
            <person name="Strien E.A.V."/>
            <person name="Schijlen E.G.W.M."/>
            <person name="Wang M."/>
            <person name="Werf W.V."/>
            <person name="Vlak J.M."/>
        </authorList>
    </citation>
    <scope>NUCLEOTIDE SEQUENCE</scope>
    <source>
        <strain evidence="2">G2</strain>
    </source>
</reference>
<dbReference type="Pfam" id="PF03430">
    <property type="entry name" value="TATR"/>
    <property type="match status" value="1"/>
</dbReference>
<accession>A0A6B9UZ99</accession>
<feature type="compositionally biased region" description="Acidic residues" evidence="1">
    <location>
        <begin position="159"/>
        <end position="169"/>
    </location>
</feature>
<sequence length="688" mass="77951">MDKLNDLNDHINIEKAFDESQYENFNSLFLEDQQEIMPTPPPSVREQPAPSVRKTPACDRPVLYGKGKRMKMSGGKNMSKILNNNDISSSSSDDDDSGNETKSSSGGSGFEKPKYKKKKAAQPTSKPIISSSESSASSSDDEMAPSTVLPPVRDRSNDDQSEDRPDDDQSENRSNDRSNDRPNDDQSENRSEDHRSDEGRRTSFNGQQHSAAINKIINYEDADFSAETDQSRRFVDFYTSKLYHMFIISPKTSDVDNDPAAYELRYVNTVHSVLSEYRKYFSKLSNKVLVVTMARYRFMIVERVLSAMNITIPLLERIEDPKDNEISFNEVKDSNFFNLLVHTFNLNTTIVQTDIAFMYSALSQSKAMYVHNKMNKLVADKTLFTLPINVSRRDVVLEASEIAANVATPTSRAIAIATIESATNMSTKTPMIASDEQPLYISDIVKACHCASFVVNDHGAKSSPNKLESYIKKLTEELKFWLPNASGEDVKKIRNSFTYKYSSVARLFYKDRDLYLFKKVRKTKGNKSLVEAYLNAMNDHSVHSFILVDTKNEERLAIIKKNEVFVWINCIMSSDIVPEDIIHKHKDGTHYVFAMKRTNRKEVHARLNGMMKLISTYVDESLKMKHVIKIAQDIFAANCEIIKYDDGRLVDRRDSAAVAAAVQQVKPTAIKRSVDDSSSIKKSKKQKV</sequence>
<dbReference type="InterPro" id="IPR005092">
    <property type="entry name" value="TATR"/>
</dbReference>
<protein>
    <submittedName>
        <fullName evidence="2">Ie-1</fullName>
    </submittedName>
</protein>
<proteinExistence type="predicted"/>
<gene>
    <name evidence="2" type="primary">ORF16</name>
</gene>
<evidence type="ECO:0000256" key="1">
    <source>
        <dbReference type="SAM" id="MobiDB-lite"/>
    </source>
</evidence>
<feature type="compositionally biased region" description="Low complexity" evidence="1">
    <location>
        <begin position="125"/>
        <end position="138"/>
    </location>
</feature>
<organism evidence="2">
    <name type="scientific">Spodoptera litura multicapsid nucleopolyhedrovirus</name>
    <name type="common">SpltMNPV</name>
    <dbReference type="NCBI Taxonomy" id="46242"/>
    <lineage>
        <taxon>Viruses</taxon>
        <taxon>Viruses incertae sedis</taxon>
        <taxon>Naldaviricetes</taxon>
        <taxon>Lefavirales</taxon>
        <taxon>Baculoviridae</taxon>
        <taxon>Alphabaculovirus</taxon>
        <taxon>Alphabaculovirus spliturae</taxon>
    </lineage>
</organism>
<dbReference type="EMBL" id="MN342245">
    <property type="protein sequence ID" value="QHN73866.1"/>
    <property type="molecule type" value="Genomic_DNA"/>
</dbReference>
<organismHost>
    <name type="scientific">Lepidoptera</name>
    <name type="common">moths &amp; butterflies</name>
    <dbReference type="NCBI Taxonomy" id="7088"/>
</organismHost>
<name>A0A6B9UZ99_NPVST</name>
<feature type="compositionally biased region" description="Basic and acidic residues" evidence="1">
    <location>
        <begin position="170"/>
        <end position="201"/>
    </location>
</feature>